<feature type="region of interest" description="Disordered" evidence="1">
    <location>
        <begin position="296"/>
        <end position="317"/>
    </location>
</feature>
<feature type="compositionally biased region" description="Basic and acidic residues" evidence="1">
    <location>
        <begin position="301"/>
        <end position="312"/>
    </location>
</feature>
<feature type="signal peptide" evidence="3">
    <location>
        <begin position="1"/>
        <end position="20"/>
    </location>
</feature>
<keyword evidence="5" id="KW-1185">Reference proteome</keyword>
<feature type="transmembrane region" description="Helical" evidence="2">
    <location>
        <begin position="130"/>
        <end position="147"/>
    </location>
</feature>
<feature type="transmembrane region" description="Helical" evidence="2">
    <location>
        <begin position="261"/>
        <end position="283"/>
    </location>
</feature>
<organism evidence="4 5">
    <name type="scientific">Pseudonocardia xishanensis</name>
    <dbReference type="NCBI Taxonomy" id="630995"/>
    <lineage>
        <taxon>Bacteria</taxon>
        <taxon>Bacillati</taxon>
        <taxon>Actinomycetota</taxon>
        <taxon>Actinomycetes</taxon>
        <taxon>Pseudonocardiales</taxon>
        <taxon>Pseudonocardiaceae</taxon>
        <taxon>Pseudonocardia</taxon>
    </lineage>
</organism>
<comment type="caution">
    <text evidence="4">The sequence shown here is derived from an EMBL/GenBank/DDBJ whole genome shotgun (WGS) entry which is preliminary data.</text>
</comment>
<evidence type="ECO:0000256" key="2">
    <source>
        <dbReference type="SAM" id="Phobius"/>
    </source>
</evidence>
<gene>
    <name evidence="4" type="ORF">GCM10023175_47990</name>
</gene>
<accession>A0ABP8RXP2</accession>
<evidence type="ECO:0000313" key="5">
    <source>
        <dbReference type="Proteomes" id="UP001501598"/>
    </source>
</evidence>
<keyword evidence="2" id="KW-0472">Membrane</keyword>
<feature type="chain" id="PRO_5046375782" description="ABC-type branched-subunit amino acid transport system substrate-binding protein" evidence="3">
    <location>
        <begin position="21"/>
        <end position="731"/>
    </location>
</feature>
<proteinExistence type="predicted"/>
<keyword evidence="2" id="KW-0812">Transmembrane</keyword>
<dbReference type="RefSeq" id="WP_345422782.1">
    <property type="nucleotide sequence ID" value="NZ_BAABGT010000075.1"/>
</dbReference>
<keyword evidence="2" id="KW-1133">Transmembrane helix</keyword>
<feature type="transmembrane region" description="Helical" evidence="2">
    <location>
        <begin position="159"/>
        <end position="177"/>
    </location>
</feature>
<dbReference type="Proteomes" id="UP001501598">
    <property type="component" value="Unassembled WGS sequence"/>
</dbReference>
<evidence type="ECO:0000313" key="4">
    <source>
        <dbReference type="EMBL" id="GAA4553024.1"/>
    </source>
</evidence>
<name>A0ABP8RXP2_9PSEU</name>
<feature type="transmembrane region" description="Helical" evidence="2">
    <location>
        <begin position="221"/>
        <end position="241"/>
    </location>
</feature>
<evidence type="ECO:0000256" key="3">
    <source>
        <dbReference type="SAM" id="SignalP"/>
    </source>
</evidence>
<feature type="transmembrane region" description="Helical" evidence="2">
    <location>
        <begin position="44"/>
        <end position="70"/>
    </location>
</feature>
<dbReference type="EMBL" id="BAABGT010000075">
    <property type="protein sequence ID" value="GAA4553024.1"/>
    <property type="molecule type" value="Genomic_DNA"/>
</dbReference>
<reference evidence="5" key="1">
    <citation type="journal article" date="2019" name="Int. J. Syst. Evol. Microbiol.">
        <title>The Global Catalogue of Microorganisms (GCM) 10K type strain sequencing project: providing services to taxonomists for standard genome sequencing and annotation.</title>
        <authorList>
            <consortium name="The Broad Institute Genomics Platform"/>
            <consortium name="The Broad Institute Genome Sequencing Center for Infectious Disease"/>
            <person name="Wu L."/>
            <person name="Ma J."/>
        </authorList>
    </citation>
    <scope>NUCLEOTIDE SEQUENCE [LARGE SCALE GENOMIC DNA]</scope>
    <source>
        <strain evidence="5">JCM 17906</strain>
    </source>
</reference>
<protein>
    <recommendedName>
        <fullName evidence="6">ABC-type branched-subunit amino acid transport system substrate-binding protein</fullName>
    </recommendedName>
</protein>
<sequence>MVVLPLAPLLAVAGGGTASAADTASPTSAARAAAALGEQAGAFAVGLRVALLVGTALVAGIALVSAVLSVRGPRPAGKPGRGLTVTVRVAAGVVAVAAETVHLTGDVSVLGTVSQVVAALAAAALVGTRWAALPGVALAGLLAVQLGSTRTGLPFVLDAAYAVGAILLVGAAATAATTPASRPPTVRVATSRTATRANAEAPTVSFAAVPGESVRRGGPRLGAVAIAGGLLATVAGLAQLVLSGPETSHDLLGSPYGLASLAAVVLAALAVVGVGIVVVVVVVRAGTFRARSAVPTALTAPDRRSSRAEGTKRAGAVPSRGSEVLRISAVLGSVGVAATGVLAALPPPGPAPVPGQPLLRTVASGGETLAVLVAPMRPGPNLVHVSGTYPAQGAAVSAAAPAAHHPTTPTATATATATVAAGDTPPVPITARDGAGGGWAVVDLPAGTGVLTVSVGTGSATVPVDTGSADATPVLATPADTGGAAAARPRAAVGTTLAGADGPECASALLGDLAGQRAATTATEVTGCPSDALSAADADALRATVRSITERGVDTIRLVSDDSPRSVAAAELVRETVPDAEITDRVGQDSALLVVSGWAPARRTLDDASARALETPTHLGGTYLAPWLLTPGVVTATASSVLPLTFDPQDTPPRRYAGAVAASFPGETPSTAGYLAWARHGGVRPAERPTLFGAAPVDVPMTSTGEHHTGVPNPASWFPGGTVVPVSAPLP</sequence>
<keyword evidence="3" id="KW-0732">Signal</keyword>
<evidence type="ECO:0000256" key="1">
    <source>
        <dbReference type="SAM" id="MobiDB-lite"/>
    </source>
</evidence>
<evidence type="ECO:0008006" key="6">
    <source>
        <dbReference type="Google" id="ProtNLM"/>
    </source>
</evidence>
<feature type="transmembrane region" description="Helical" evidence="2">
    <location>
        <begin position="324"/>
        <end position="345"/>
    </location>
</feature>